<reference evidence="2 3" key="1">
    <citation type="submission" date="2021-06" db="EMBL/GenBank/DDBJ databases">
        <title>Enterococcus alishanensis sp. nov., a novel lactic acid bacterium isolated from fresh coffee beans.</title>
        <authorList>
            <person name="Chen Y.-S."/>
        </authorList>
    </citation>
    <scope>NUCLEOTIDE SEQUENCE [LARGE SCALE GENOMIC DNA]</scope>
    <source>
        <strain evidence="2 3">ALS3</strain>
    </source>
</reference>
<evidence type="ECO:0000259" key="1">
    <source>
        <dbReference type="SMART" id="SM00854"/>
    </source>
</evidence>
<dbReference type="CDD" id="cd07381">
    <property type="entry name" value="MPP_CapA"/>
    <property type="match status" value="1"/>
</dbReference>
<dbReference type="EMBL" id="JAHUZB010000002">
    <property type="protein sequence ID" value="MBV7390012.1"/>
    <property type="molecule type" value="Genomic_DNA"/>
</dbReference>
<dbReference type="PANTHER" id="PTHR33393:SF12">
    <property type="entry name" value="CAPSULE BIOSYNTHESIS PROTEIN CAPA"/>
    <property type="match status" value="1"/>
</dbReference>
<dbReference type="SMART" id="SM00854">
    <property type="entry name" value="PGA_cap"/>
    <property type="match status" value="1"/>
</dbReference>
<dbReference type="Pfam" id="PF09587">
    <property type="entry name" value="PGA_cap"/>
    <property type="match status" value="1"/>
</dbReference>
<protein>
    <submittedName>
        <fullName evidence="2">CapA family protein</fullName>
    </submittedName>
</protein>
<name>A0ABS6TAT9_9ENTE</name>
<sequence length="405" mass="45805">MKRVQRVARKRRIDMIFWLSLGLLSLIMLGIRFSEANTQTNEPTNTPVVTKKNEQKATITASGDMLYHDILFRSAYDGSGYDLDNDYAQIKPILKEADLSLGDFEGTINPDWQLSGYPMFNAPEEVADSIKEAGFDVVDLAHNHILDTGLAGLKSTAATFKKIGIDPIGVETDQADAMVIKEVNGIKIALLAYSYGFNGMEATLTKKQYNQYLRDLDMEKVAADLKKAEEVADITIVMPQSGVEYSLEPTKEQQKNYRKMIDLGADIIFGGHPHVAEPTEIIEKDGERKFIIYSMGNLISDQRFESVGDYWTERGVIMEVEITKNDGGTKLTKVKAHPTWVDKEPIAGRFYQHPEYGTVQAQDYQVFLAENYLPKGKYADTVPEIKRQRIETAYYRMLDLLNIQW</sequence>
<feature type="domain" description="Capsule synthesis protein CapA" evidence="1">
    <location>
        <begin position="58"/>
        <end position="302"/>
    </location>
</feature>
<keyword evidence="3" id="KW-1185">Reference proteome</keyword>
<evidence type="ECO:0000313" key="2">
    <source>
        <dbReference type="EMBL" id="MBV7390012.1"/>
    </source>
</evidence>
<organism evidence="2 3">
    <name type="scientific">Enterococcus alishanensis</name>
    <dbReference type="NCBI Taxonomy" id="1303817"/>
    <lineage>
        <taxon>Bacteria</taxon>
        <taxon>Bacillati</taxon>
        <taxon>Bacillota</taxon>
        <taxon>Bacilli</taxon>
        <taxon>Lactobacillales</taxon>
        <taxon>Enterococcaceae</taxon>
        <taxon>Enterococcus</taxon>
    </lineage>
</organism>
<dbReference type="InterPro" id="IPR019079">
    <property type="entry name" value="Capsule_synth_CapA"/>
</dbReference>
<dbReference type="InterPro" id="IPR052169">
    <property type="entry name" value="CW_Biosynth-Accessory"/>
</dbReference>
<evidence type="ECO:0000313" key="3">
    <source>
        <dbReference type="Proteomes" id="UP000774130"/>
    </source>
</evidence>
<dbReference type="PANTHER" id="PTHR33393">
    <property type="entry name" value="POLYGLUTAMINE SYNTHESIS ACCESSORY PROTEIN RV0574C-RELATED"/>
    <property type="match status" value="1"/>
</dbReference>
<comment type="caution">
    <text evidence="2">The sequence shown here is derived from an EMBL/GenBank/DDBJ whole genome shotgun (WGS) entry which is preliminary data.</text>
</comment>
<dbReference type="RefSeq" id="WP_218325445.1">
    <property type="nucleotide sequence ID" value="NZ_JAHUZB010000002.1"/>
</dbReference>
<gene>
    <name evidence="2" type="ORF">KUA55_04915</name>
</gene>
<proteinExistence type="predicted"/>
<dbReference type="Proteomes" id="UP000774130">
    <property type="component" value="Unassembled WGS sequence"/>
</dbReference>
<accession>A0ABS6TAT9</accession>